<feature type="transmembrane region" description="Helical" evidence="2">
    <location>
        <begin position="21"/>
        <end position="39"/>
    </location>
</feature>
<sequence>MPEASILTVYNSKNNSNLKGYRRLFLIFGLIIAMVSLFAQCMNSGRAPATEKTYAGMEACKQCHAPIVESYLQNPHQQTSAAVGDDQIINGHGAHSAVYTFDAHVKLIVEKRDGKMFQVLYLDGKEQLARPFDIKIGSGEKAHTYGYWKGNQLKQLPLSYFSAIRSWANSPGYPADKVYLDRPIGARCLECHSSFADVKSVPDGPLKVKEELKQSSLVYGIDCERCHGPAGKHVEFHLENPQEKTAKFIAVYKTLSRQQKTDACAVCHSGTDMEVQKSTFGFKPGDDLKDYYFRPYGAVAKKSPDVHGNQTSMLAASKCFINSKTMECSSCHRTHENLKGNLTAYSQRCISCHATATIKHSPATLANAMVKTNCIDCHMPEQASNLISFQLAGKAKTSKYFLRTHRIAIY</sequence>
<keyword evidence="1" id="KW-0732">Signal</keyword>
<evidence type="ECO:0000256" key="1">
    <source>
        <dbReference type="ARBA" id="ARBA00022729"/>
    </source>
</evidence>
<name>A0A1H4FSH9_9SPHI</name>
<evidence type="ECO:0000313" key="5">
    <source>
        <dbReference type="Proteomes" id="UP000198850"/>
    </source>
</evidence>
<dbReference type="InterPro" id="IPR023155">
    <property type="entry name" value="Cyt_c-552/4"/>
</dbReference>
<dbReference type="EMBL" id="FNRA01000008">
    <property type="protein sequence ID" value="SEB00299.1"/>
    <property type="molecule type" value="Genomic_DNA"/>
</dbReference>
<organism evidence="4 5">
    <name type="scientific">Pedobacter hartonius</name>
    <dbReference type="NCBI Taxonomy" id="425514"/>
    <lineage>
        <taxon>Bacteria</taxon>
        <taxon>Pseudomonadati</taxon>
        <taxon>Bacteroidota</taxon>
        <taxon>Sphingobacteriia</taxon>
        <taxon>Sphingobacteriales</taxon>
        <taxon>Sphingobacteriaceae</taxon>
        <taxon>Pedobacter</taxon>
    </lineage>
</organism>
<dbReference type="InterPro" id="IPR036280">
    <property type="entry name" value="Multihaem_cyt_sf"/>
</dbReference>
<keyword evidence="5" id="KW-1185">Reference proteome</keyword>
<accession>A0A1H4FSH9</accession>
<gene>
    <name evidence="4" type="ORF">SAMN05443550_108109</name>
</gene>
<evidence type="ECO:0000313" key="4">
    <source>
        <dbReference type="EMBL" id="SEB00299.1"/>
    </source>
</evidence>
<dbReference type="STRING" id="425514.SAMN05443550_108109"/>
<dbReference type="Gene3D" id="1.10.1130.10">
    <property type="entry name" value="Flavocytochrome C3, Chain A"/>
    <property type="match status" value="2"/>
</dbReference>
<dbReference type="SUPFAM" id="SSF48695">
    <property type="entry name" value="Multiheme cytochromes"/>
    <property type="match status" value="1"/>
</dbReference>
<protein>
    <submittedName>
        <fullName evidence="4">Cytochrome c554 and c-prime</fullName>
    </submittedName>
</protein>
<evidence type="ECO:0000256" key="2">
    <source>
        <dbReference type="SAM" id="Phobius"/>
    </source>
</evidence>
<dbReference type="AlphaFoldDB" id="A0A1H4FSH9"/>
<evidence type="ECO:0000259" key="3">
    <source>
        <dbReference type="Pfam" id="PF13435"/>
    </source>
</evidence>
<keyword evidence="2" id="KW-0812">Transmembrane</keyword>
<reference evidence="4 5" key="1">
    <citation type="submission" date="2016-10" db="EMBL/GenBank/DDBJ databases">
        <authorList>
            <person name="de Groot N.N."/>
        </authorList>
    </citation>
    <scope>NUCLEOTIDE SEQUENCE [LARGE SCALE GENOMIC DNA]</scope>
    <source>
        <strain evidence="4 5">DSM 19033</strain>
    </source>
</reference>
<feature type="domain" description="Cytochrome c-552/4" evidence="3">
    <location>
        <begin position="186"/>
        <end position="228"/>
    </location>
</feature>
<dbReference type="PANTHER" id="PTHR35038:SF8">
    <property type="entry name" value="C-TYPE POLYHEME CYTOCHROME OMCC"/>
    <property type="match status" value="1"/>
</dbReference>
<proteinExistence type="predicted"/>
<keyword evidence="2" id="KW-1133">Transmembrane helix</keyword>
<dbReference type="OrthoDB" id="9814800at2"/>
<dbReference type="CDD" id="cd08168">
    <property type="entry name" value="Cytochrom_C3"/>
    <property type="match status" value="1"/>
</dbReference>
<dbReference type="Pfam" id="PF13435">
    <property type="entry name" value="Cytochrome_C554"/>
    <property type="match status" value="1"/>
</dbReference>
<dbReference type="InterPro" id="IPR051829">
    <property type="entry name" value="Multiheme_Cytochr_ET"/>
</dbReference>
<dbReference type="Proteomes" id="UP000198850">
    <property type="component" value="Unassembled WGS sequence"/>
</dbReference>
<keyword evidence="2" id="KW-0472">Membrane</keyword>
<dbReference type="PANTHER" id="PTHR35038">
    <property type="entry name" value="DISSIMILATORY SULFITE REDUCTASE SIRA"/>
    <property type="match status" value="1"/>
</dbReference>